<keyword evidence="7" id="KW-1133">Transmembrane helix</keyword>
<dbReference type="PROSITE" id="PS00587">
    <property type="entry name" value="GLYCOSYL_HYDROL_F17"/>
    <property type="match status" value="1"/>
</dbReference>
<evidence type="ECO:0000256" key="7">
    <source>
        <dbReference type="SAM" id="Phobius"/>
    </source>
</evidence>
<evidence type="ECO:0000256" key="3">
    <source>
        <dbReference type="ARBA" id="ARBA00012780"/>
    </source>
</evidence>
<evidence type="ECO:0000256" key="1">
    <source>
        <dbReference type="ARBA" id="ARBA00000382"/>
    </source>
</evidence>
<keyword evidence="7" id="KW-0472">Membrane</keyword>
<evidence type="ECO:0000313" key="8">
    <source>
        <dbReference type="EMBL" id="KAF3547977.1"/>
    </source>
</evidence>
<evidence type="ECO:0000256" key="2">
    <source>
        <dbReference type="ARBA" id="ARBA00008773"/>
    </source>
</evidence>
<feature type="region of interest" description="Disordered" evidence="6">
    <location>
        <begin position="166"/>
        <end position="188"/>
    </location>
</feature>
<feature type="transmembrane region" description="Helical" evidence="7">
    <location>
        <begin position="330"/>
        <end position="349"/>
    </location>
</feature>
<gene>
    <name evidence="8" type="ORF">DY000_02008804</name>
</gene>
<reference evidence="8 9" key="1">
    <citation type="journal article" date="2020" name="BMC Genomics">
        <title>Intraspecific diversification of the crop wild relative Brassica cretica Lam. using demographic model selection.</title>
        <authorList>
            <person name="Kioukis A."/>
            <person name="Michalopoulou V.A."/>
            <person name="Briers L."/>
            <person name="Pirintsos S."/>
            <person name="Studholme D.J."/>
            <person name="Pavlidis P."/>
            <person name="Sarris P.F."/>
        </authorList>
    </citation>
    <scope>NUCLEOTIDE SEQUENCE [LARGE SCALE GENOMIC DNA]</scope>
    <source>
        <strain evidence="9">cv. PFS-1207/04</strain>
    </source>
</reference>
<evidence type="ECO:0000256" key="5">
    <source>
        <dbReference type="ARBA" id="ARBA00023295"/>
    </source>
</evidence>
<comment type="caution">
    <text evidence="8">The sequence shown here is derived from an EMBL/GenBank/DDBJ whole genome shotgun (WGS) entry which is preliminary data.</text>
</comment>
<evidence type="ECO:0000313" key="9">
    <source>
        <dbReference type="Proteomes" id="UP000266723"/>
    </source>
</evidence>
<evidence type="ECO:0000256" key="6">
    <source>
        <dbReference type="SAM" id="MobiDB-lite"/>
    </source>
</evidence>
<keyword evidence="7" id="KW-0812">Transmembrane</keyword>
<dbReference type="EMBL" id="QGKV02000832">
    <property type="protein sequence ID" value="KAF3547977.1"/>
    <property type="molecule type" value="Genomic_DNA"/>
</dbReference>
<feature type="non-terminal residue" evidence="8">
    <location>
        <position position="1"/>
    </location>
</feature>
<dbReference type="InterPro" id="IPR000490">
    <property type="entry name" value="Glyco_hydro_17"/>
</dbReference>
<feature type="region of interest" description="Disordered" evidence="6">
    <location>
        <begin position="67"/>
        <end position="91"/>
    </location>
</feature>
<protein>
    <recommendedName>
        <fullName evidence="3">glucan endo-1,3-beta-D-glucosidase</fullName>
        <ecNumber evidence="3">3.2.1.39</ecNumber>
    </recommendedName>
</protein>
<accession>A0ABQ7C908</accession>
<proteinExistence type="inferred from homology"/>
<dbReference type="Gene3D" id="3.20.20.80">
    <property type="entry name" value="Glycosidases"/>
    <property type="match status" value="1"/>
</dbReference>
<keyword evidence="5" id="KW-0326">Glycosidase</keyword>
<comment type="similarity">
    <text evidence="2">Belongs to the glycosyl hydrolase 17 family.</text>
</comment>
<organism evidence="8 9">
    <name type="scientific">Brassica cretica</name>
    <name type="common">Mustard</name>
    <dbReference type="NCBI Taxonomy" id="69181"/>
    <lineage>
        <taxon>Eukaryota</taxon>
        <taxon>Viridiplantae</taxon>
        <taxon>Streptophyta</taxon>
        <taxon>Embryophyta</taxon>
        <taxon>Tracheophyta</taxon>
        <taxon>Spermatophyta</taxon>
        <taxon>Magnoliopsida</taxon>
        <taxon>eudicotyledons</taxon>
        <taxon>Gunneridae</taxon>
        <taxon>Pentapetalae</taxon>
        <taxon>rosids</taxon>
        <taxon>malvids</taxon>
        <taxon>Brassicales</taxon>
        <taxon>Brassicaceae</taxon>
        <taxon>Brassiceae</taxon>
        <taxon>Brassica</taxon>
    </lineage>
</organism>
<name>A0ABQ7C908_BRACR</name>
<dbReference type="Proteomes" id="UP000266723">
    <property type="component" value="Unassembled WGS sequence"/>
</dbReference>
<comment type="catalytic activity">
    <reaction evidence="1">
        <text>Hydrolysis of (1-&gt;3)-beta-D-glucosidic linkages in (1-&gt;3)-beta-D-glucans.</text>
        <dbReference type="EC" id="3.2.1.39"/>
    </reaction>
</comment>
<keyword evidence="9" id="KW-1185">Reference proteome</keyword>
<keyword evidence="4" id="KW-0378">Hydrolase</keyword>
<feature type="transmembrane region" description="Helical" evidence="7">
    <location>
        <begin position="356"/>
        <end position="378"/>
    </location>
</feature>
<dbReference type="EC" id="3.2.1.39" evidence="3"/>
<sequence length="441" mass="47148">NQETDVSLFSLSLRKDSLIQGPINLRAGVGGGMLWRRSFMATLQRSSWGGENSISVIAVGESSTILSEGGSGDSHQSDHSVFGATHSDHRDDAASSGASGILITIGANFTAGAVAAAATCPLDFAKTRCPIDVRNITKCDVSLVEIRLSQSLLVVSRCAGAFYPVPKSPSSPSTSSRTPPTSPLRSPSVRCGTSMAVMGHENLSVIVAETGWPSSGIDSGEVDETLLYGEMFLKGLLAHLRSGGGTKMVVVEGKEEDWWSGCNALAQAYQSDECGGWTNEKHNLYLDSLENSFVEQGVQSNITLSPPPICEERKMEKKKQRSEASTWNTLKLSFLMLGLCLTLMLSIAFTSGQSMLLVHVGFLIVIASSLFVLLNWYIIQGRLTRGTSGATDQGPSPVPLPLLCLTVTQCLLLCRFLAQTGLVPVETQMQELNLAPTDKTK</sequence>
<evidence type="ECO:0000256" key="4">
    <source>
        <dbReference type="ARBA" id="ARBA00022801"/>
    </source>
</evidence>